<dbReference type="KEGG" id="vg:80559259"/>
<dbReference type="GeneID" id="80559259"/>
<sequence>MDDILNKADELGVVPAPVMDTAPSFSVEFAGLVGDTPSFRLTLMDVKEYLVATPGVIGDLVLSGALVWAEDGTGRLSVSNGVWDMVLLGWVSSGQLVGDCLAFSVALSDTPPGDGVYVAGGAQ</sequence>
<evidence type="ECO:0000313" key="2">
    <source>
        <dbReference type="Proteomes" id="UP001223098"/>
    </source>
</evidence>
<protein>
    <submittedName>
        <fullName evidence="1">Uncharacterized protein</fullName>
    </submittedName>
</protein>
<proteinExistence type="predicted"/>
<dbReference type="EMBL" id="OQ709211">
    <property type="protein sequence ID" value="WGH21071.1"/>
    <property type="molecule type" value="Genomic_DNA"/>
</dbReference>
<accession>A0AAF0K7L8</accession>
<keyword evidence="2" id="KW-1185">Reference proteome</keyword>
<reference evidence="1 2" key="1">
    <citation type="submission" date="2023-03" db="EMBL/GenBank/DDBJ databases">
        <authorList>
            <person name="McGarrah C.E.E."/>
            <person name="Algarin-Martinez E.D."/>
            <person name="Cavasini M.E.D."/>
            <person name="Correa V."/>
            <person name="Danielson D.F."/>
            <person name="Dean W.R."/>
            <person name="French J.L."/>
            <person name="Gaskin N."/>
            <person name="Jain U."/>
            <person name="Janvier J."/>
            <person name="Macumber B.M."/>
            <person name="Martini F.K."/>
            <person name="Mazzei S.G."/>
            <person name="Mujica J.M."/>
            <person name="Odegaard O."/>
            <person name="Quarterman C."/>
            <person name="Rand T.M."/>
            <person name="Seidensticker N.S."/>
            <person name="Serrano T."/>
            <person name="Soltys A."/>
            <person name="Ungrey M.D."/>
            <person name="Pollenz R.S."/>
            <person name="Russell D.A."/>
            <person name="Jacobs-Sera D."/>
            <person name="Hatfull G.F."/>
        </authorList>
    </citation>
    <scope>NUCLEOTIDE SEQUENCE [LARGE SCALE GENOMIC DNA]</scope>
</reference>
<name>A0AAF0K7L8_9CAUD</name>
<gene>
    <name evidence="1" type="primary">65</name>
    <name evidence="1" type="ORF">SEA_AZIRA_65</name>
</gene>
<dbReference type="RefSeq" id="YP_010842468.1">
    <property type="nucleotide sequence ID" value="NC_079140.1"/>
</dbReference>
<evidence type="ECO:0000313" key="1">
    <source>
        <dbReference type="EMBL" id="WGH21071.1"/>
    </source>
</evidence>
<dbReference type="Proteomes" id="UP001223098">
    <property type="component" value="Segment"/>
</dbReference>
<organism evidence="1 2">
    <name type="scientific">Gordonia phage Azira</name>
    <dbReference type="NCBI Taxonomy" id="3035369"/>
    <lineage>
        <taxon>Viruses</taxon>
        <taxon>Duplodnaviria</taxon>
        <taxon>Heunggongvirae</taxon>
        <taxon>Uroviricota</taxon>
        <taxon>Caudoviricetes</taxon>
        <taxon>Aziravirus</taxon>
        <taxon>Aziravirus azira</taxon>
    </lineage>
</organism>